<name>A0A3M7PYV2_BRAPC</name>
<reference evidence="1 2" key="1">
    <citation type="journal article" date="2018" name="Sci. Rep.">
        <title>Genomic signatures of local adaptation to the degree of environmental predictability in rotifers.</title>
        <authorList>
            <person name="Franch-Gras L."/>
            <person name="Hahn C."/>
            <person name="Garcia-Roger E.M."/>
            <person name="Carmona M.J."/>
            <person name="Serra M."/>
            <person name="Gomez A."/>
        </authorList>
    </citation>
    <scope>NUCLEOTIDE SEQUENCE [LARGE SCALE GENOMIC DNA]</scope>
    <source>
        <strain evidence="1">HYR1</strain>
    </source>
</reference>
<keyword evidence="2" id="KW-1185">Reference proteome</keyword>
<proteinExistence type="predicted"/>
<protein>
    <submittedName>
        <fullName evidence="1">Uncharacterized protein</fullName>
    </submittedName>
</protein>
<comment type="caution">
    <text evidence="1">The sequence shown here is derived from an EMBL/GenBank/DDBJ whole genome shotgun (WGS) entry which is preliminary data.</text>
</comment>
<dbReference type="Proteomes" id="UP000276133">
    <property type="component" value="Unassembled WGS sequence"/>
</dbReference>
<evidence type="ECO:0000313" key="2">
    <source>
        <dbReference type="Proteomes" id="UP000276133"/>
    </source>
</evidence>
<accession>A0A3M7PYV2</accession>
<gene>
    <name evidence="1" type="ORF">BpHYR1_014143</name>
</gene>
<organism evidence="1 2">
    <name type="scientific">Brachionus plicatilis</name>
    <name type="common">Marine rotifer</name>
    <name type="synonym">Brachionus muelleri</name>
    <dbReference type="NCBI Taxonomy" id="10195"/>
    <lineage>
        <taxon>Eukaryota</taxon>
        <taxon>Metazoa</taxon>
        <taxon>Spiralia</taxon>
        <taxon>Gnathifera</taxon>
        <taxon>Rotifera</taxon>
        <taxon>Eurotatoria</taxon>
        <taxon>Monogononta</taxon>
        <taxon>Pseudotrocha</taxon>
        <taxon>Ploima</taxon>
        <taxon>Brachionidae</taxon>
        <taxon>Brachionus</taxon>
    </lineage>
</organism>
<sequence length="110" mass="12952">MTSTHSPSDEIQQVRQEHLRPMEEDEFRSELAFVHTEKDLGVTFSLNRAIDKHIFNIAIMCTILSKDLKSRNINCVTISFLKIKRLPMISHSFQNSIIRTDFDQWKIYLL</sequence>
<dbReference type="EMBL" id="REGN01008129">
    <property type="protein sequence ID" value="RNA04372.1"/>
    <property type="molecule type" value="Genomic_DNA"/>
</dbReference>
<dbReference type="AlphaFoldDB" id="A0A3M7PYV2"/>
<evidence type="ECO:0000313" key="1">
    <source>
        <dbReference type="EMBL" id="RNA04372.1"/>
    </source>
</evidence>